<evidence type="ECO:0000313" key="2">
    <source>
        <dbReference type="Proteomes" id="UP000030752"/>
    </source>
</evidence>
<dbReference type="GeneID" id="19967368"/>
<keyword evidence="2" id="KW-1185">Reference proteome</keyword>
<dbReference type="InParanoid" id="W2SCU7"/>
<dbReference type="OrthoDB" id="4357582at2759"/>
<name>W2SCU7_CYPE1</name>
<accession>W2SCU7</accession>
<gene>
    <name evidence="1" type="ORF">HMPREF1541_00029</name>
</gene>
<dbReference type="RefSeq" id="XP_008710560.1">
    <property type="nucleotide sequence ID" value="XM_008712338.1"/>
</dbReference>
<dbReference type="AlphaFoldDB" id="W2SCU7"/>
<reference evidence="1 2" key="1">
    <citation type="submission" date="2013-03" db="EMBL/GenBank/DDBJ databases">
        <title>The Genome Sequence of Phialophora europaea CBS 101466.</title>
        <authorList>
            <consortium name="The Broad Institute Genomics Platform"/>
            <person name="Cuomo C."/>
            <person name="de Hoog S."/>
            <person name="Gorbushina A."/>
            <person name="Walker B."/>
            <person name="Young S.K."/>
            <person name="Zeng Q."/>
            <person name="Gargeya S."/>
            <person name="Fitzgerald M."/>
            <person name="Haas B."/>
            <person name="Abouelleil A."/>
            <person name="Allen A.W."/>
            <person name="Alvarado L."/>
            <person name="Arachchi H.M."/>
            <person name="Berlin A.M."/>
            <person name="Chapman S.B."/>
            <person name="Gainer-Dewar J."/>
            <person name="Goldberg J."/>
            <person name="Griggs A."/>
            <person name="Gujja S."/>
            <person name="Hansen M."/>
            <person name="Howarth C."/>
            <person name="Imamovic A."/>
            <person name="Ireland A."/>
            <person name="Larimer J."/>
            <person name="McCowan C."/>
            <person name="Murphy C."/>
            <person name="Pearson M."/>
            <person name="Poon T.W."/>
            <person name="Priest M."/>
            <person name="Roberts A."/>
            <person name="Saif S."/>
            <person name="Shea T."/>
            <person name="Sisk P."/>
            <person name="Sykes S."/>
            <person name="Wortman J."/>
            <person name="Nusbaum C."/>
            <person name="Birren B."/>
        </authorList>
    </citation>
    <scope>NUCLEOTIDE SEQUENCE [LARGE SCALE GENOMIC DNA]</scope>
    <source>
        <strain evidence="1 2">CBS 101466</strain>
    </source>
</reference>
<sequence>MKDGTLVKRRARQARLREDRSFHIWAATATADLVQKPVRPLTSAAYDRMLQEWDLFALNFDGNASPLDVTTLKTFLKWYADGRKGRLPAPSSDTDKIQRITQDLMYTCWKSFMLLIYGGDNNWLNLCTTRRPTRNFTLTDFQACVWQLWQNDWYNFRCEDTLLYQVWFEDCSQPQLVIDLCRNHTKGLANLPRQQPEHLLYELVNLPFYYNTIAFFMVGVLATGSLRDAEGILLMNDLVTIYSSQNSGIYCVELNKSSSYCDTCGATRSEIKNQEWWRHVYHCRK</sequence>
<dbReference type="Proteomes" id="UP000030752">
    <property type="component" value="Unassembled WGS sequence"/>
</dbReference>
<dbReference type="STRING" id="1220924.W2SCU7"/>
<dbReference type="HOGENOM" id="CLU_976651_0_0_1"/>
<protein>
    <submittedName>
        <fullName evidence="1">Uncharacterized protein</fullName>
    </submittedName>
</protein>
<proteinExistence type="predicted"/>
<dbReference type="VEuPathDB" id="FungiDB:HMPREF1541_00029"/>
<organism evidence="1 2">
    <name type="scientific">Cyphellophora europaea (strain CBS 101466)</name>
    <name type="common">Phialophora europaea</name>
    <dbReference type="NCBI Taxonomy" id="1220924"/>
    <lineage>
        <taxon>Eukaryota</taxon>
        <taxon>Fungi</taxon>
        <taxon>Dikarya</taxon>
        <taxon>Ascomycota</taxon>
        <taxon>Pezizomycotina</taxon>
        <taxon>Eurotiomycetes</taxon>
        <taxon>Chaetothyriomycetidae</taxon>
        <taxon>Chaetothyriales</taxon>
        <taxon>Cyphellophoraceae</taxon>
        <taxon>Cyphellophora</taxon>
    </lineage>
</organism>
<dbReference type="EMBL" id="KB822711">
    <property type="protein sequence ID" value="ETN45848.1"/>
    <property type="molecule type" value="Genomic_DNA"/>
</dbReference>
<evidence type="ECO:0000313" key="1">
    <source>
        <dbReference type="EMBL" id="ETN45848.1"/>
    </source>
</evidence>